<dbReference type="AlphaFoldDB" id="A0A427YSU7"/>
<name>A0A427YSU7_9TREE</name>
<feature type="region of interest" description="Disordered" evidence="1">
    <location>
        <begin position="330"/>
        <end position="364"/>
    </location>
</feature>
<comment type="caution">
    <text evidence="2">The sequence shown here is derived from an EMBL/GenBank/DDBJ whole genome shotgun (WGS) entry which is preliminary data.</text>
</comment>
<reference evidence="2 3" key="1">
    <citation type="submission" date="2018-11" db="EMBL/GenBank/DDBJ databases">
        <title>Genome sequence of Saitozyma podzolica DSM 27192.</title>
        <authorList>
            <person name="Aliyu H."/>
            <person name="Gorte O."/>
            <person name="Ochsenreither K."/>
        </authorList>
    </citation>
    <scope>NUCLEOTIDE SEQUENCE [LARGE SCALE GENOMIC DNA]</scope>
    <source>
        <strain evidence="2 3">DSM 27192</strain>
    </source>
</reference>
<gene>
    <name evidence="2" type="ORF">EHS25_006745</name>
</gene>
<feature type="region of interest" description="Disordered" evidence="1">
    <location>
        <begin position="226"/>
        <end position="249"/>
    </location>
</feature>
<organism evidence="2 3">
    <name type="scientific">Saitozyma podzolica</name>
    <dbReference type="NCBI Taxonomy" id="1890683"/>
    <lineage>
        <taxon>Eukaryota</taxon>
        <taxon>Fungi</taxon>
        <taxon>Dikarya</taxon>
        <taxon>Basidiomycota</taxon>
        <taxon>Agaricomycotina</taxon>
        <taxon>Tremellomycetes</taxon>
        <taxon>Tremellales</taxon>
        <taxon>Trimorphomycetaceae</taxon>
        <taxon>Saitozyma</taxon>
    </lineage>
</organism>
<protein>
    <submittedName>
        <fullName evidence="2">Uncharacterized protein</fullName>
    </submittedName>
</protein>
<proteinExistence type="predicted"/>
<accession>A0A427YSU7</accession>
<dbReference type="Proteomes" id="UP000279259">
    <property type="component" value="Unassembled WGS sequence"/>
</dbReference>
<dbReference type="OrthoDB" id="2596854at2759"/>
<dbReference type="EMBL" id="RSCD01000003">
    <property type="protein sequence ID" value="RSH94091.1"/>
    <property type="molecule type" value="Genomic_DNA"/>
</dbReference>
<evidence type="ECO:0000313" key="3">
    <source>
        <dbReference type="Proteomes" id="UP000279259"/>
    </source>
</evidence>
<feature type="region of interest" description="Disordered" evidence="1">
    <location>
        <begin position="701"/>
        <end position="739"/>
    </location>
</feature>
<sequence length="1021" mass="109679">MLTVHEQSVSTCPPPTIALDQLPLPTTSPAILLREAYARSSTTPSYAVPRPVTRPLVATSSQVSQLPKVPGAAASIAIGGSAVPANKLSVSSLCESGARRGALSNSVLPLRAVSAHWRDSSKEPREAPILGHALTDNKSAANHLRLLLNDEVQSKDPRRPQHASPDTAGTQDSGPATSQCANDILHHPEAETSERVSVGCAGPNRASSTLLAEAYRQEYGAPYVQSGGMLGGPNTSLTAHQAPPQSPNNLHLPTRSERALSAYPFQPASPSPHQSSYRLFTRSATPSTLASTLCSIAAVQRKPNHQRTGSFPAHTDSLASALASGLVKLKRPRSSPAPPQPLLLPGLGGGRSRNEYGRSLTGGQDTGVGVIGGVQVPNHRGYREGSVLSSLQELRTPHTLRSRSQSLDQAGVVGRVSLSTPFLTDNPQGASASRETALVNGGACDIPMLTTSVLSQPPGPDIEELEQGKIRAGPHLVDLDPDLPPLAVEHPARVWNSMLHSLSAGLQPVVKWDYERVYPGEGVEAQTIARLTLILPPTHPAIAQHPLFRALNKNKYTKEYIASVEALGGVREWTGEPKKLKGDAQNSTLIKCIAEDALAWVHVPLLSTLPQGLDEDEIEDEYPVVPQTGPETPVSTSIGAGHDFYPEKLTGHQQENMSNHGQYQARRPDLTSQMDEEEERRKLRAKSTSVSIPAWAERLLQPQEGNHGRYAPAPTPTILESEQDGNAEEARAKTSNEDEIQLDDADEVIENRHHGDVLPGASDGVIHGHDDQPMAIQPLSFQRLTDIILMTFGSRDVHLASLVTLQESRDASSRRFGATLTVGHGDLVQTYQEDCVHLSADEAKEAVCQRALALNVEGFLEWLTASMAGGGGVVSAGQQGAASAHSADEASMVSVEANQDEMMPGAKADSNGVEVDWQAQLAHFCSISGLERPGYSQKVERVYGEVAFLGTILLEEEQFASSVPRRTIVEARQDVARLVYVEHFGQEVVLALPGVARGDQFKEHGRGFGGQRKDQKRRRRW</sequence>
<feature type="region of interest" description="Disordered" evidence="1">
    <location>
        <begin position="655"/>
        <end position="685"/>
    </location>
</feature>
<feature type="region of interest" description="Disordered" evidence="1">
    <location>
        <begin position="1002"/>
        <end position="1021"/>
    </location>
</feature>
<evidence type="ECO:0000256" key="1">
    <source>
        <dbReference type="SAM" id="MobiDB-lite"/>
    </source>
</evidence>
<feature type="region of interest" description="Disordered" evidence="1">
    <location>
        <begin position="151"/>
        <end position="180"/>
    </location>
</feature>
<feature type="compositionally biased region" description="Polar residues" evidence="1">
    <location>
        <begin position="167"/>
        <end position="180"/>
    </location>
</feature>
<keyword evidence="3" id="KW-1185">Reference proteome</keyword>
<evidence type="ECO:0000313" key="2">
    <source>
        <dbReference type="EMBL" id="RSH94091.1"/>
    </source>
</evidence>